<feature type="transmembrane region" description="Helical" evidence="6">
    <location>
        <begin position="487"/>
        <end position="504"/>
    </location>
</feature>
<sequence>MQAPKVQPKKRRFKMPSAFTILFIIIGLVAILTWIIPAGAYNTDKAGNIIAHTYKSVTANPQGIWDIFMAPVFGMVGNEHTEGAISISLFILVIGGFLGVVNKTKALDDGIGAVVRKYKGKEKRLIPILMILFALGGSTYGMAEETIAFYPLLIPVMIGVGFDSLTAVAIVLVGSQIGCLASTVNPFATGVASQTMNLSMGDGLIPRFILLIIVLVLGIWYVYHYASKIEKDPSKSAIYEQRQEDLDRFSVSDTDEAGTMTGRQKAVLWLFGGTFVLMIVGLIPWSTINEKWTFFESATKWLAKIPVLGNLIGSDMVPLGDWYFSEITMLFLLMAVVIMFVYKMKETDFINAFMGGMAEFLSVAIIVAVARGIQVVMNDGMITDTVLHWGELGLKGLSQSVFIIITYIFYIPMSFLIPSTSGLASATMGIIGPMGKFAGVDGSVVITAYQAASGWVNLITPTSGVVMGALAIAHINISTWWKWIAKLMIYLFIVTCVFLGVLAIL</sequence>
<keyword evidence="4 6" id="KW-1133">Transmembrane helix</keyword>
<dbReference type="STRING" id="1423776.FD04_GL000550"/>
<evidence type="ECO:0000256" key="1">
    <source>
        <dbReference type="ARBA" id="ARBA00004651"/>
    </source>
</evidence>
<feature type="transmembrane region" description="Helical" evidence="6">
    <location>
        <begin position="204"/>
        <end position="223"/>
    </location>
</feature>
<feature type="transmembrane region" description="Helical" evidence="6">
    <location>
        <begin position="21"/>
        <end position="41"/>
    </location>
</feature>
<evidence type="ECO:0000256" key="6">
    <source>
        <dbReference type="SAM" id="Phobius"/>
    </source>
</evidence>
<dbReference type="InterPro" id="IPR018385">
    <property type="entry name" value="C4_dicarb_anaerob_car-like"/>
</dbReference>
<dbReference type="AlphaFoldDB" id="A0A0R1M151"/>
<keyword evidence="8" id="KW-1185">Reference proteome</keyword>
<name>A0A0R1M151_9LACO</name>
<dbReference type="OrthoDB" id="255482at2"/>
<feature type="transmembrane region" description="Helical" evidence="6">
    <location>
        <begin position="83"/>
        <end position="101"/>
    </location>
</feature>
<comment type="subcellular location">
    <subcellularLocation>
        <location evidence="1">Cell membrane</location>
        <topology evidence="1">Multi-pass membrane protein</topology>
    </subcellularLocation>
</comment>
<dbReference type="PANTHER" id="PTHR43652">
    <property type="entry name" value="BASIC AMINO ACID ANTIPORTER YFCC-RELATED"/>
    <property type="match status" value="1"/>
</dbReference>
<proteinExistence type="predicted"/>
<feature type="transmembrane region" description="Helical" evidence="6">
    <location>
        <begin position="125"/>
        <end position="143"/>
    </location>
</feature>
<dbReference type="EMBL" id="AZEE01000027">
    <property type="protein sequence ID" value="KRK98809.1"/>
    <property type="molecule type" value="Genomic_DNA"/>
</dbReference>
<evidence type="ECO:0000256" key="5">
    <source>
        <dbReference type="ARBA" id="ARBA00023136"/>
    </source>
</evidence>
<feature type="transmembrane region" description="Helical" evidence="6">
    <location>
        <begin position="349"/>
        <end position="377"/>
    </location>
</feature>
<dbReference type="PANTHER" id="PTHR43652:SF6">
    <property type="entry name" value="ARGININE REPRESSOR"/>
    <property type="match status" value="1"/>
</dbReference>
<dbReference type="InterPro" id="IPR051679">
    <property type="entry name" value="DASS-Related_Transporters"/>
</dbReference>
<evidence type="ECO:0000313" key="7">
    <source>
        <dbReference type="EMBL" id="KRK98809.1"/>
    </source>
</evidence>
<keyword evidence="3 6" id="KW-0812">Transmembrane</keyword>
<gene>
    <name evidence="7" type="ORF">FD04_GL000550</name>
</gene>
<comment type="caution">
    <text evidence="7">The sequence shown here is derived from an EMBL/GenBank/DDBJ whole genome shotgun (WGS) entry which is preliminary data.</text>
</comment>
<reference evidence="7 8" key="1">
    <citation type="journal article" date="2015" name="Genome Announc.">
        <title>Expanding the biotechnology potential of lactobacilli through comparative genomics of 213 strains and associated genera.</title>
        <authorList>
            <person name="Sun Z."/>
            <person name="Harris H.M."/>
            <person name="McCann A."/>
            <person name="Guo C."/>
            <person name="Argimon S."/>
            <person name="Zhang W."/>
            <person name="Yang X."/>
            <person name="Jeffery I.B."/>
            <person name="Cooney J.C."/>
            <person name="Kagawa T.F."/>
            <person name="Liu W."/>
            <person name="Song Y."/>
            <person name="Salvetti E."/>
            <person name="Wrobel A."/>
            <person name="Rasinkangas P."/>
            <person name="Parkhill J."/>
            <person name="Rea M.C."/>
            <person name="O'Sullivan O."/>
            <person name="Ritari J."/>
            <person name="Douillard F.P."/>
            <person name="Paul Ross R."/>
            <person name="Yang R."/>
            <person name="Briner A.E."/>
            <person name="Felis G.E."/>
            <person name="de Vos W.M."/>
            <person name="Barrangou R."/>
            <person name="Klaenhammer T.R."/>
            <person name="Caufield P.W."/>
            <person name="Cui Y."/>
            <person name="Zhang H."/>
            <person name="O'Toole P.W."/>
        </authorList>
    </citation>
    <scope>NUCLEOTIDE SEQUENCE [LARGE SCALE GENOMIC DNA]</scope>
    <source>
        <strain evidence="7 8">DSM 19909</strain>
    </source>
</reference>
<evidence type="ECO:0000256" key="2">
    <source>
        <dbReference type="ARBA" id="ARBA00022475"/>
    </source>
</evidence>
<feature type="transmembrane region" description="Helical" evidence="6">
    <location>
        <begin position="149"/>
        <end position="172"/>
    </location>
</feature>
<evidence type="ECO:0000313" key="8">
    <source>
        <dbReference type="Proteomes" id="UP000051160"/>
    </source>
</evidence>
<feature type="transmembrane region" description="Helical" evidence="6">
    <location>
        <begin position="179"/>
        <end position="198"/>
    </location>
</feature>
<feature type="transmembrane region" description="Helical" evidence="6">
    <location>
        <begin position="455"/>
        <end position="475"/>
    </location>
</feature>
<accession>A0A0R1M151</accession>
<keyword evidence="2" id="KW-1003">Cell membrane</keyword>
<dbReference type="GO" id="GO:0005886">
    <property type="term" value="C:plasma membrane"/>
    <property type="evidence" value="ECO:0007669"/>
    <property type="project" value="UniProtKB-SubCell"/>
</dbReference>
<dbReference type="Pfam" id="PF03606">
    <property type="entry name" value="DcuC"/>
    <property type="match status" value="1"/>
</dbReference>
<dbReference type="PATRIC" id="fig|1423776.4.peg.554"/>
<feature type="transmembrane region" description="Helical" evidence="6">
    <location>
        <begin position="322"/>
        <end position="342"/>
    </location>
</feature>
<keyword evidence="5 6" id="KW-0472">Membrane</keyword>
<organism evidence="7 8">
    <name type="scientific">Secundilactobacillus odoratitofui DSM 19909 = JCM 15043</name>
    <dbReference type="NCBI Taxonomy" id="1423776"/>
    <lineage>
        <taxon>Bacteria</taxon>
        <taxon>Bacillati</taxon>
        <taxon>Bacillota</taxon>
        <taxon>Bacilli</taxon>
        <taxon>Lactobacillales</taxon>
        <taxon>Lactobacillaceae</taxon>
        <taxon>Secundilactobacillus</taxon>
    </lineage>
</organism>
<feature type="transmembrane region" description="Helical" evidence="6">
    <location>
        <begin position="266"/>
        <end position="285"/>
    </location>
</feature>
<protein>
    <submittedName>
        <fullName evidence="7">C4-dicarboxylate anaerobic carrier-like protein</fullName>
    </submittedName>
</protein>
<feature type="transmembrane region" description="Helical" evidence="6">
    <location>
        <begin position="397"/>
        <end position="417"/>
    </location>
</feature>
<evidence type="ECO:0000256" key="4">
    <source>
        <dbReference type="ARBA" id="ARBA00022989"/>
    </source>
</evidence>
<dbReference type="Proteomes" id="UP000051160">
    <property type="component" value="Unassembled WGS sequence"/>
</dbReference>
<evidence type="ECO:0000256" key="3">
    <source>
        <dbReference type="ARBA" id="ARBA00022692"/>
    </source>
</evidence>